<sequence length="433" mass="48723">MAQPIRQPAQSTLKVSGFGCSHTRGRAPYDGDFWCRMIHPELVKILAEGPVLDHLSLECQVPLCFVKLCEQPHPSNWSPIRSLAIRIFEGWNEVIEGEVPSTSFDIPATVTSLEINLDFISDFGCPGRPLCNSPSAYAQLKSFSFYPSVSWNNAAALLQVLQYCTSLENLTIKFSRNTWRYDGQGYDVSGWPVSLPYLLTLRLEHACESDILGYLIMPALPELVVRLGGRQYRILEDFWWDLPDPELRYPNLRILRLYAPLSMNPLKLATALKCLPHLTELTLSEAVSDSHAEDVKGYYGGVNCGCTREENEEVEEDGEIPMCDVFQILHNWDQKDKARSLPYLQVLEVLNLPGNYNFSYICNYIAAPLTKSSGRPSNTLTRLTVTFLPTQLPNCNVSDFKNVPEELGSEGIKASISPSKLESARCEVYPFRV</sequence>
<comment type="caution">
    <text evidence="1">The sequence shown here is derived from an EMBL/GenBank/DDBJ whole genome shotgun (WGS) entry which is preliminary data.</text>
</comment>
<evidence type="ECO:0000313" key="1">
    <source>
        <dbReference type="EMBL" id="RXW21351.1"/>
    </source>
</evidence>
<reference evidence="1 2" key="1">
    <citation type="submission" date="2019-01" db="EMBL/GenBank/DDBJ databases">
        <title>Draft genome sequence of Psathyrella aberdarensis IHI B618.</title>
        <authorList>
            <person name="Buettner E."/>
            <person name="Kellner H."/>
        </authorList>
    </citation>
    <scope>NUCLEOTIDE SEQUENCE [LARGE SCALE GENOMIC DNA]</scope>
    <source>
        <strain evidence="1 2">IHI B618</strain>
    </source>
</reference>
<dbReference type="OrthoDB" id="10359595at2759"/>
<name>A0A4Q2DPP3_9AGAR</name>
<dbReference type="AlphaFoldDB" id="A0A4Q2DPP3"/>
<gene>
    <name evidence="1" type="ORF">EST38_g4503</name>
</gene>
<protein>
    <submittedName>
        <fullName evidence="1">Uncharacterized protein</fullName>
    </submittedName>
</protein>
<keyword evidence="2" id="KW-1185">Reference proteome</keyword>
<organism evidence="1 2">
    <name type="scientific">Candolleomyces aberdarensis</name>
    <dbReference type="NCBI Taxonomy" id="2316362"/>
    <lineage>
        <taxon>Eukaryota</taxon>
        <taxon>Fungi</taxon>
        <taxon>Dikarya</taxon>
        <taxon>Basidiomycota</taxon>
        <taxon>Agaricomycotina</taxon>
        <taxon>Agaricomycetes</taxon>
        <taxon>Agaricomycetidae</taxon>
        <taxon>Agaricales</taxon>
        <taxon>Agaricineae</taxon>
        <taxon>Psathyrellaceae</taxon>
        <taxon>Candolleomyces</taxon>
    </lineage>
</organism>
<accession>A0A4Q2DPP3</accession>
<dbReference type="Proteomes" id="UP000290288">
    <property type="component" value="Unassembled WGS sequence"/>
</dbReference>
<dbReference type="InterPro" id="IPR032675">
    <property type="entry name" value="LRR_dom_sf"/>
</dbReference>
<dbReference type="Gene3D" id="3.80.10.10">
    <property type="entry name" value="Ribonuclease Inhibitor"/>
    <property type="match status" value="1"/>
</dbReference>
<dbReference type="SUPFAM" id="SSF52047">
    <property type="entry name" value="RNI-like"/>
    <property type="match status" value="1"/>
</dbReference>
<evidence type="ECO:0000313" key="2">
    <source>
        <dbReference type="Proteomes" id="UP000290288"/>
    </source>
</evidence>
<proteinExistence type="predicted"/>
<dbReference type="EMBL" id="SDEE01000111">
    <property type="protein sequence ID" value="RXW21351.1"/>
    <property type="molecule type" value="Genomic_DNA"/>
</dbReference>